<dbReference type="Gene3D" id="2.20.25.240">
    <property type="match status" value="1"/>
</dbReference>
<accession>A0A820ZSG0</accession>
<dbReference type="EMBL" id="CAJOBO010006833">
    <property type="protein sequence ID" value="CAF4566564.1"/>
    <property type="molecule type" value="Genomic_DNA"/>
</dbReference>
<dbReference type="Pfam" id="PF10551">
    <property type="entry name" value="MULE"/>
    <property type="match status" value="1"/>
</dbReference>
<evidence type="ECO:0000256" key="1">
    <source>
        <dbReference type="SAM" id="MobiDB-lite"/>
    </source>
</evidence>
<feature type="non-terminal residue" evidence="3">
    <location>
        <position position="1"/>
    </location>
</feature>
<feature type="compositionally biased region" description="Low complexity" evidence="1">
    <location>
        <begin position="646"/>
        <end position="661"/>
    </location>
</feature>
<feature type="region of interest" description="Disordered" evidence="1">
    <location>
        <begin position="639"/>
        <end position="661"/>
    </location>
</feature>
<dbReference type="AlphaFoldDB" id="A0A820ZSG0"/>
<evidence type="ECO:0000313" key="3">
    <source>
        <dbReference type="EMBL" id="CAF4566564.1"/>
    </source>
</evidence>
<reference evidence="3" key="1">
    <citation type="submission" date="2021-02" db="EMBL/GenBank/DDBJ databases">
        <authorList>
            <person name="Nowell W R."/>
        </authorList>
    </citation>
    <scope>NUCLEOTIDE SEQUENCE</scope>
</reference>
<sequence>TFQIIIVQQMPVTTRAAALRSQTKDDATPTPDQTTTATTSNNSTSRKCLSQQKKKRGKAHLNTTCNIPEICSTTQTHSSVSITASALEISNRIETEDKHPKTEIDVSLENVSANELVILSSSSCRSTSTTVKNESPVRKKKNDYSIVSLESSNDDENDIYAGDANDFMNIPVIKGDITIGKSNRGGKMVFMNGCGYLYMSITKETIGWHCARRSENCKAVIYTFKTTGEFSHWNRMCHSHTFDSNETRKREILTKIKNRVLDEFISIKVIIEEEYRKAKLSSEEKRSMPLPSQIESGLHKLRRKALPPLPRDQKFIMPSIYQETYCKERFLIYDKRKSAYGGRLIMHASEEQLNVLFNSETIFADGTFKVSPKLFDQLYVLLGIQHGEAVPVCFILTSNRRHETYEAIFRCFKRIGSEKGIELKPKTIICDFEKAFLPETNVTGCWFHFCQSCYRNIQELGLMKIYETHTESRQVLRAFMALALLPAYVIHEAYEVLKQKVANSSQGNQLEKFVLYFQKEWIDHFKPSMWCVNKSTWRTNNFAEAQNKRFFSRVVQPHPNLWRFLQCLKQEESVMSHRMVQTGLGFSTIKSTKSTRAAARKSNQIEKLTNLLHSKRRSVIDTVMSLAYLVGEPVCRGKKEKKKKNNVSTSDSSSILSSNCD</sequence>
<protein>
    <recommendedName>
        <fullName evidence="2">MULE transposase domain-containing protein</fullName>
    </recommendedName>
</protein>
<evidence type="ECO:0000313" key="4">
    <source>
        <dbReference type="Proteomes" id="UP000663851"/>
    </source>
</evidence>
<name>A0A820ZSG0_9BILA</name>
<comment type="caution">
    <text evidence="3">The sequence shown here is derived from an EMBL/GenBank/DDBJ whole genome shotgun (WGS) entry which is preliminary data.</text>
</comment>
<organism evidence="3 4">
    <name type="scientific">Rotaria socialis</name>
    <dbReference type="NCBI Taxonomy" id="392032"/>
    <lineage>
        <taxon>Eukaryota</taxon>
        <taxon>Metazoa</taxon>
        <taxon>Spiralia</taxon>
        <taxon>Gnathifera</taxon>
        <taxon>Rotifera</taxon>
        <taxon>Eurotatoria</taxon>
        <taxon>Bdelloidea</taxon>
        <taxon>Philodinida</taxon>
        <taxon>Philodinidae</taxon>
        <taxon>Rotaria</taxon>
    </lineage>
</organism>
<dbReference type="Proteomes" id="UP000663851">
    <property type="component" value="Unassembled WGS sequence"/>
</dbReference>
<feature type="compositionally biased region" description="Low complexity" evidence="1">
    <location>
        <begin position="28"/>
        <end position="45"/>
    </location>
</feature>
<proteinExistence type="predicted"/>
<dbReference type="InterPro" id="IPR018289">
    <property type="entry name" value="MULE_transposase_dom"/>
</dbReference>
<feature type="region of interest" description="Disordered" evidence="1">
    <location>
        <begin position="18"/>
        <end position="60"/>
    </location>
</feature>
<dbReference type="PANTHER" id="PTHR47160">
    <property type="entry name" value="PUTATIVE-RELATED"/>
    <property type="match status" value="1"/>
</dbReference>
<gene>
    <name evidence="3" type="ORF">HFQ381_LOCUS31770</name>
</gene>
<dbReference type="PANTHER" id="PTHR47160:SF8">
    <property type="entry name" value="MULE TRANSPOSASE DOMAIN-CONTAINING PROTEIN"/>
    <property type="match status" value="1"/>
</dbReference>
<evidence type="ECO:0000259" key="2">
    <source>
        <dbReference type="Pfam" id="PF10551"/>
    </source>
</evidence>
<feature type="domain" description="MULE transposase" evidence="2">
    <location>
        <begin position="363"/>
        <end position="451"/>
    </location>
</feature>